<accession>A0ACB8RF13</accession>
<reference evidence="1" key="1">
    <citation type="submission" date="2021-02" db="EMBL/GenBank/DDBJ databases">
        <authorList>
            <consortium name="DOE Joint Genome Institute"/>
            <person name="Ahrendt S."/>
            <person name="Looney B.P."/>
            <person name="Miyauchi S."/>
            <person name="Morin E."/>
            <person name="Drula E."/>
            <person name="Courty P.E."/>
            <person name="Chicoki N."/>
            <person name="Fauchery L."/>
            <person name="Kohler A."/>
            <person name="Kuo A."/>
            <person name="Labutti K."/>
            <person name="Pangilinan J."/>
            <person name="Lipzen A."/>
            <person name="Riley R."/>
            <person name="Andreopoulos W."/>
            <person name="He G."/>
            <person name="Johnson J."/>
            <person name="Barry K.W."/>
            <person name="Grigoriev I.V."/>
            <person name="Nagy L."/>
            <person name="Hibbett D."/>
            <person name="Henrissat B."/>
            <person name="Matheny P.B."/>
            <person name="Labbe J."/>
            <person name="Martin F."/>
        </authorList>
    </citation>
    <scope>NUCLEOTIDE SEQUENCE</scope>
    <source>
        <strain evidence="1">FP105234-sp</strain>
    </source>
</reference>
<keyword evidence="2" id="KW-1185">Reference proteome</keyword>
<sequence>MFESKALDLDPIFALWKEPPRFLGKSSQDLRVETWLVQIKTGCLERAIPRAYWHEVGERFLGGKARKRFGELKKVMQIMHGGKYRWDWKKFKVAMINMGWNIGDRETDKAVVERDSSGLWKIIGIKGKDTAEKLPEGTKAKKKPVVHQPQRKSASVELRKILRSRSVEDSRLSVKRGWLLKTVSTKSTSAPDPGPSRSRFWHFESPFNSSFKTPRVGVAREEVRAPIWLVRVCAAFEPIPAPAKVMSTLAAILITIGGAASNPAFALVDGGITNIAGAIALAVGNLLKIAVDNTSVDESGGKRVDCARGGGSRTTRRV</sequence>
<protein>
    <submittedName>
        <fullName evidence="1">Uncharacterized protein</fullName>
    </submittedName>
</protein>
<proteinExistence type="predicted"/>
<dbReference type="EMBL" id="MU276080">
    <property type="protein sequence ID" value="KAI0042180.1"/>
    <property type="molecule type" value="Genomic_DNA"/>
</dbReference>
<comment type="caution">
    <text evidence="1">The sequence shown here is derived from an EMBL/GenBank/DDBJ whole genome shotgun (WGS) entry which is preliminary data.</text>
</comment>
<gene>
    <name evidence="1" type="ORF">FA95DRAFT_611531</name>
</gene>
<reference evidence="1" key="2">
    <citation type="journal article" date="2022" name="New Phytol.">
        <title>Evolutionary transition to the ectomycorrhizal habit in the genomes of a hyperdiverse lineage of mushroom-forming fungi.</title>
        <authorList>
            <person name="Looney B."/>
            <person name="Miyauchi S."/>
            <person name="Morin E."/>
            <person name="Drula E."/>
            <person name="Courty P.E."/>
            <person name="Kohler A."/>
            <person name="Kuo A."/>
            <person name="LaButti K."/>
            <person name="Pangilinan J."/>
            <person name="Lipzen A."/>
            <person name="Riley R."/>
            <person name="Andreopoulos W."/>
            <person name="He G."/>
            <person name="Johnson J."/>
            <person name="Nolan M."/>
            <person name="Tritt A."/>
            <person name="Barry K.W."/>
            <person name="Grigoriev I.V."/>
            <person name="Nagy L.G."/>
            <person name="Hibbett D."/>
            <person name="Henrissat B."/>
            <person name="Matheny P.B."/>
            <person name="Labbe J."/>
            <person name="Martin F.M."/>
        </authorList>
    </citation>
    <scope>NUCLEOTIDE SEQUENCE</scope>
    <source>
        <strain evidence="1">FP105234-sp</strain>
    </source>
</reference>
<organism evidence="1 2">
    <name type="scientific">Auriscalpium vulgare</name>
    <dbReference type="NCBI Taxonomy" id="40419"/>
    <lineage>
        <taxon>Eukaryota</taxon>
        <taxon>Fungi</taxon>
        <taxon>Dikarya</taxon>
        <taxon>Basidiomycota</taxon>
        <taxon>Agaricomycotina</taxon>
        <taxon>Agaricomycetes</taxon>
        <taxon>Russulales</taxon>
        <taxon>Auriscalpiaceae</taxon>
        <taxon>Auriscalpium</taxon>
    </lineage>
</organism>
<evidence type="ECO:0000313" key="2">
    <source>
        <dbReference type="Proteomes" id="UP000814033"/>
    </source>
</evidence>
<dbReference type="Proteomes" id="UP000814033">
    <property type="component" value="Unassembled WGS sequence"/>
</dbReference>
<evidence type="ECO:0000313" key="1">
    <source>
        <dbReference type="EMBL" id="KAI0042180.1"/>
    </source>
</evidence>
<name>A0ACB8RF13_9AGAM</name>